<dbReference type="AlphaFoldDB" id="A0A653DTE0"/>
<proteinExistence type="predicted"/>
<sequence length="65" mass="7434">MLSERRHAVTSATSISVGELAGIPHDGLYFNFSDRLKEFNSQLFDNYVIEKCKIGNLTTFFYKNV</sequence>
<dbReference type="Proteomes" id="UP000410492">
    <property type="component" value="Unassembled WGS sequence"/>
</dbReference>
<dbReference type="OrthoDB" id="6791380at2759"/>
<dbReference type="EMBL" id="CAACVG010014642">
    <property type="protein sequence ID" value="VEN63454.1"/>
    <property type="molecule type" value="Genomic_DNA"/>
</dbReference>
<reference evidence="1 2" key="1">
    <citation type="submission" date="2019-01" db="EMBL/GenBank/DDBJ databases">
        <authorList>
            <person name="Sayadi A."/>
        </authorList>
    </citation>
    <scope>NUCLEOTIDE SEQUENCE [LARGE SCALE GENOMIC DNA]</scope>
</reference>
<evidence type="ECO:0000313" key="1">
    <source>
        <dbReference type="EMBL" id="VEN63454.1"/>
    </source>
</evidence>
<evidence type="ECO:0000313" key="2">
    <source>
        <dbReference type="Proteomes" id="UP000410492"/>
    </source>
</evidence>
<organism evidence="1 2">
    <name type="scientific">Callosobruchus maculatus</name>
    <name type="common">Southern cowpea weevil</name>
    <name type="synonym">Pulse bruchid</name>
    <dbReference type="NCBI Taxonomy" id="64391"/>
    <lineage>
        <taxon>Eukaryota</taxon>
        <taxon>Metazoa</taxon>
        <taxon>Ecdysozoa</taxon>
        <taxon>Arthropoda</taxon>
        <taxon>Hexapoda</taxon>
        <taxon>Insecta</taxon>
        <taxon>Pterygota</taxon>
        <taxon>Neoptera</taxon>
        <taxon>Endopterygota</taxon>
        <taxon>Coleoptera</taxon>
        <taxon>Polyphaga</taxon>
        <taxon>Cucujiformia</taxon>
        <taxon>Chrysomeloidea</taxon>
        <taxon>Chrysomelidae</taxon>
        <taxon>Bruchinae</taxon>
        <taxon>Bruchini</taxon>
        <taxon>Callosobruchus</taxon>
    </lineage>
</organism>
<feature type="non-terminal residue" evidence="1">
    <location>
        <position position="65"/>
    </location>
</feature>
<name>A0A653DTE0_CALMS</name>
<accession>A0A653DTE0</accession>
<protein>
    <submittedName>
        <fullName evidence="1">Uncharacterized protein</fullName>
    </submittedName>
</protein>
<keyword evidence="2" id="KW-1185">Reference proteome</keyword>
<gene>
    <name evidence="1" type="ORF">CALMAC_LOCUS20269</name>
</gene>